<dbReference type="InterPro" id="IPR011051">
    <property type="entry name" value="RmlC_Cupin_sf"/>
</dbReference>
<dbReference type="Gene3D" id="2.60.120.10">
    <property type="entry name" value="Jelly Rolls"/>
    <property type="match status" value="1"/>
</dbReference>
<proteinExistence type="predicted"/>
<keyword evidence="2" id="KW-1185">Reference proteome</keyword>
<dbReference type="Proteomes" id="UP000501802">
    <property type="component" value="Chromosome"/>
</dbReference>
<evidence type="ECO:0000313" key="1">
    <source>
        <dbReference type="EMBL" id="QIP12510.1"/>
    </source>
</evidence>
<sequence>MPHYHQGFEETVYGEKGIVRWTVNGKTTDIGPGEKLIIPVGLSICLKINRMKLLNFSAAQHRVMRLDLNTLKISLRY</sequence>
<dbReference type="SUPFAM" id="SSF51182">
    <property type="entry name" value="RmlC-like cupins"/>
    <property type="match status" value="1"/>
</dbReference>
<name>A0A6G9AJ80_9BACT</name>
<dbReference type="AlphaFoldDB" id="A0A6G9AJ80"/>
<accession>A0A6G9AJ80</accession>
<dbReference type="KEGG" id="spib:G8759_07675"/>
<dbReference type="RefSeq" id="WP_167206706.1">
    <property type="nucleotide sequence ID" value="NZ_CP050063.1"/>
</dbReference>
<organism evidence="1 2">
    <name type="scientific">Spirosoma aureum</name>
    <dbReference type="NCBI Taxonomy" id="2692134"/>
    <lineage>
        <taxon>Bacteria</taxon>
        <taxon>Pseudomonadati</taxon>
        <taxon>Bacteroidota</taxon>
        <taxon>Cytophagia</taxon>
        <taxon>Cytophagales</taxon>
        <taxon>Cytophagaceae</taxon>
        <taxon>Spirosoma</taxon>
    </lineage>
</organism>
<dbReference type="InterPro" id="IPR014710">
    <property type="entry name" value="RmlC-like_jellyroll"/>
</dbReference>
<evidence type="ECO:0000313" key="2">
    <source>
        <dbReference type="Proteomes" id="UP000501802"/>
    </source>
</evidence>
<dbReference type="EMBL" id="CP050063">
    <property type="protein sequence ID" value="QIP12510.1"/>
    <property type="molecule type" value="Genomic_DNA"/>
</dbReference>
<protein>
    <submittedName>
        <fullName evidence="1">Cupin domain-containing protein</fullName>
    </submittedName>
</protein>
<reference evidence="1 2" key="1">
    <citation type="submission" date="2020-03" db="EMBL/GenBank/DDBJ databases">
        <authorList>
            <person name="Kim M.K."/>
        </authorList>
    </citation>
    <scope>NUCLEOTIDE SEQUENCE [LARGE SCALE GENOMIC DNA]</scope>
    <source>
        <strain evidence="1 2">BT328</strain>
    </source>
</reference>
<gene>
    <name evidence="1" type="ORF">G8759_07675</name>
</gene>